<dbReference type="AlphaFoldDB" id="A0A6P2C4K1"/>
<keyword evidence="3 5" id="KW-0067">ATP-binding</keyword>
<dbReference type="GO" id="GO:0008643">
    <property type="term" value="P:carbohydrate transport"/>
    <property type="evidence" value="ECO:0007669"/>
    <property type="project" value="InterPro"/>
</dbReference>
<evidence type="ECO:0000313" key="6">
    <source>
        <dbReference type="Proteomes" id="UP000460272"/>
    </source>
</evidence>
<keyword evidence="1" id="KW-0813">Transport</keyword>
<dbReference type="OrthoDB" id="7838608at2"/>
<dbReference type="Gene3D" id="2.40.50.140">
    <property type="entry name" value="Nucleic acid-binding proteins"/>
    <property type="match status" value="1"/>
</dbReference>
<dbReference type="InterPro" id="IPR027417">
    <property type="entry name" value="P-loop_NTPase"/>
</dbReference>
<dbReference type="Pfam" id="PF00005">
    <property type="entry name" value="ABC_tran"/>
    <property type="match status" value="1"/>
</dbReference>
<dbReference type="PROSITE" id="PS50893">
    <property type="entry name" value="ABC_TRANSPORTER_2"/>
    <property type="match status" value="1"/>
</dbReference>
<dbReference type="InterPro" id="IPR047641">
    <property type="entry name" value="ABC_transpr_MalK/UgpC-like"/>
</dbReference>
<dbReference type="InterPro" id="IPR003593">
    <property type="entry name" value="AAA+_ATPase"/>
</dbReference>
<dbReference type="InterPro" id="IPR003439">
    <property type="entry name" value="ABC_transporter-like_ATP-bd"/>
</dbReference>
<sequence length="409" mass="43226">MARIALDHVEKIYGGGVKALDDLNLEVREGEFMVLVGPSGCGKSTALRSIAGLEEITGGTISIGERVVNDLPPKDRDIAMVFQNYALYPHMTVADNLAFGLKLRHTPKTEIKRRVGEAAAMLGLEPYLGRKPAALSGGQRQRVAMGRAIVREPAAFLMDEPLSNLDAKLRVSMRAALNQLHERLGTTTVYVTHDQVEAMTLGDRVCVLRDGKLQQADTPQELFDAPVNLFVAGFIGSPAMNFVTADLVRDDGPAVAFAGFKLPVPAAVVAGKPGLDEFFGKKVILGIRPSDFEDGAFAEAGWPRIGVTAGVTEGLGTEIHAIFTIDAPPVEHHSITSAAGGHDEEDETVAALVGGKSLWTARVSSRSAVRPGAPLELAIDTSRLHFFDPASGESIGHPLSAGVSAGAGA</sequence>
<dbReference type="NCBIfam" id="NF008653">
    <property type="entry name" value="PRK11650.1"/>
    <property type="match status" value="1"/>
</dbReference>
<dbReference type="Gene3D" id="2.40.50.100">
    <property type="match status" value="1"/>
</dbReference>
<dbReference type="GO" id="GO:0005524">
    <property type="term" value="F:ATP binding"/>
    <property type="evidence" value="ECO:0007669"/>
    <property type="project" value="UniProtKB-KW"/>
</dbReference>
<name>A0A6P2C4K1_9ACTN</name>
<dbReference type="SUPFAM" id="SSF50331">
    <property type="entry name" value="MOP-like"/>
    <property type="match status" value="1"/>
</dbReference>
<feature type="domain" description="ABC transporter" evidence="4">
    <location>
        <begin position="4"/>
        <end position="235"/>
    </location>
</feature>
<dbReference type="InterPro" id="IPR012340">
    <property type="entry name" value="NA-bd_OB-fold"/>
</dbReference>
<dbReference type="CDD" id="cd03301">
    <property type="entry name" value="ABC_MalK_N"/>
    <property type="match status" value="1"/>
</dbReference>
<evidence type="ECO:0000256" key="2">
    <source>
        <dbReference type="ARBA" id="ARBA00022741"/>
    </source>
</evidence>
<evidence type="ECO:0000313" key="5">
    <source>
        <dbReference type="EMBL" id="TVZ04433.1"/>
    </source>
</evidence>
<dbReference type="InterPro" id="IPR017871">
    <property type="entry name" value="ABC_transporter-like_CS"/>
</dbReference>
<protein>
    <submittedName>
        <fullName evidence="5">sn-glycerol-3-phosphate ABC transporter ATP-binding protein UgpC</fullName>
    </submittedName>
</protein>
<dbReference type="PANTHER" id="PTHR43875:SF1">
    <property type="entry name" value="OSMOPROTECTIVE COMPOUNDS UPTAKE ATP-BINDING PROTEIN GGTA"/>
    <property type="match status" value="1"/>
</dbReference>
<dbReference type="InterPro" id="IPR008995">
    <property type="entry name" value="Mo/tungstate-bd_C_term_dom"/>
</dbReference>
<evidence type="ECO:0000256" key="3">
    <source>
        <dbReference type="ARBA" id="ARBA00022840"/>
    </source>
</evidence>
<dbReference type="InterPro" id="IPR040582">
    <property type="entry name" value="OB_MalK-like"/>
</dbReference>
<dbReference type="PROSITE" id="PS00211">
    <property type="entry name" value="ABC_TRANSPORTER_1"/>
    <property type="match status" value="1"/>
</dbReference>
<dbReference type="SUPFAM" id="SSF52540">
    <property type="entry name" value="P-loop containing nucleoside triphosphate hydrolases"/>
    <property type="match status" value="1"/>
</dbReference>
<dbReference type="FunFam" id="3.40.50.300:FF:000042">
    <property type="entry name" value="Maltose/maltodextrin ABC transporter, ATP-binding protein"/>
    <property type="match status" value="1"/>
</dbReference>
<dbReference type="Gene3D" id="3.40.50.300">
    <property type="entry name" value="P-loop containing nucleotide triphosphate hydrolases"/>
    <property type="match status" value="1"/>
</dbReference>
<dbReference type="GO" id="GO:0055052">
    <property type="term" value="C:ATP-binding cassette (ABC) transporter complex, substrate-binding subunit-containing"/>
    <property type="evidence" value="ECO:0007669"/>
    <property type="project" value="TreeGrafter"/>
</dbReference>
<dbReference type="SMART" id="SM00382">
    <property type="entry name" value="AAA"/>
    <property type="match status" value="1"/>
</dbReference>
<keyword evidence="6" id="KW-1185">Reference proteome</keyword>
<dbReference type="GO" id="GO:0016887">
    <property type="term" value="F:ATP hydrolysis activity"/>
    <property type="evidence" value="ECO:0007669"/>
    <property type="project" value="InterPro"/>
</dbReference>
<reference evidence="5 6" key="1">
    <citation type="submission" date="2018-11" db="EMBL/GenBank/DDBJ databases">
        <title>Trebonia kvetii gen.nov., sp.nov., a novel acidophilic actinobacterium, and proposal of the new actinobacterial family Treboniaceae fam. nov.</title>
        <authorList>
            <person name="Rapoport D."/>
            <person name="Sagova-Mareckova M."/>
            <person name="Sedlacek I."/>
            <person name="Provaznik J."/>
            <person name="Kralova S."/>
            <person name="Pavlinic D."/>
            <person name="Benes V."/>
            <person name="Kopecky J."/>
        </authorList>
    </citation>
    <scope>NUCLEOTIDE SEQUENCE [LARGE SCALE GENOMIC DNA]</scope>
    <source>
        <strain evidence="5 6">15Tr583</strain>
    </source>
</reference>
<dbReference type="EMBL" id="RPFW01000003">
    <property type="protein sequence ID" value="TVZ04433.1"/>
    <property type="molecule type" value="Genomic_DNA"/>
</dbReference>
<dbReference type="PANTHER" id="PTHR43875">
    <property type="entry name" value="MALTODEXTRIN IMPORT ATP-BINDING PROTEIN MSMX"/>
    <property type="match status" value="1"/>
</dbReference>
<organism evidence="5 6">
    <name type="scientific">Trebonia kvetii</name>
    <dbReference type="NCBI Taxonomy" id="2480626"/>
    <lineage>
        <taxon>Bacteria</taxon>
        <taxon>Bacillati</taxon>
        <taxon>Actinomycetota</taxon>
        <taxon>Actinomycetes</taxon>
        <taxon>Streptosporangiales</taxon>
        <taxon>Treboniaceae</taxon>
        <taxon>Trebonia</taxon>
    </lineage>
</organism>
<evidence type="ECO:0000259" key="4">
    <source>
        <dbReference type="PROSITE" id="PS50893"/>
    </source>
</evidence>
<dbReference type="InterPro" id="IPR015855">
    <property type="entry name" value="ABC_transpr_MalK-like"/>
</dbReference>
<dbReference type="Pfam" id="PF17912">
    <property type="entry name" value="OB_MalK"/>
    <property type="match status" value="1"/>
</dbReference>
<dbReference type="GO" id="GO:0140359">
    <property type="term" value="F:ABC-type transporter activity"/>
    <property type="evidence" value="ECO:0007669"/>
    <property type="project" value="InterPro"/>
</dbReference>
<dbReference type="Proteomes" id="UP000460272">
    <property type="component" value="Unassembled WGS sequence"/>
</dbReference>
<gene>
    <name evidence="5" type="primary">ugpC</name>
    <name evidence="5" type="ORF">EAS64_18895</name>
</gene>
<proteinExistence type="predicted"/>
<dbReference type="RefSeq" id="WP_145854388.1">
    <property type="nucleotide sequence ID" value="NZ_RPFW01000003.1"/>
</dbReference>
<comment type="caution">
    <text evidence="5">The sequence shown here is derived from an EMBL/GenBank/DDBJ whole genome shotgun (WGS) entry which is preliminary data.</text>
</comment>
<evidence type="ECO:0000256" key="1">
    <source>
        <dbReference type="ARBA" id="ARBA00022448"/>
    </source>
</evidence>
<keyword evidence="2" id="KW-0547">Nucleotide-binding</keyword>
<accession>A0A6P2C4K1</accession>